<sequence>MFPDLPDNNFGYSAHYVNPALSATACMMLCVFAMRDLALQDFESRCLFTPNAGDINIVRWALWGLAAAIRDMMVRSRFQTAQYDTTYMGIQVGVVKFFAPHRIDAGAKGNLTELVPSQTSGPASATNHTDTTFTSFKNSNGNVTSSNSDDLWAEVTFRTAEIPIKGTFMSIVQALLNLGPLNSTALITQPLAVIGDALTVKIVTSFKRVERSTPPSFNYGHVVKGLAGLPRVMLRENKFAEVDIRLIVDGENVGNGRIRKRPMNELALPVTMNISLS</sequence>
<keyword evidence="2" id="KW-1185">Reference proteome</keyword>
<reference evidence="1" key="1">
    <citation type="submission" date="2021-03" db="EMBL/GenBank/DDBJ databases">
        <authorList>
            <person name="Tagirdzhanova G."/>
        </authorList>
    </citation>
    <scope>NUCLEOTIDE SEQUENCE</scope>
</reference>
<proteinExistence type="predicted"/>
<evidence type="ECO:0000313" key="2">
    <source>
        <dbReference type="Proteomes" id="UP000664203"/>
    </source>
</evidence>
<dbReference type="Proteomes" id="UP000664203">
    <property type="component" value="Unassembled WGS sequence"/>
</dbReference>
<evidence type="ECO:0000313" key="1">
    <source>
        <dbReference type="EMBL" id="CAF9916001.1"/>
    </source>
</evidence>
<protein>
    <submittedName>
        <fullName evidence="1">Uncharacterized protein</fullName>
    </submittedName>
</protein>
<comment type="caution">
    <text evidence="1">The sequence shown here is derived from an EMBL/GenBank/DDBJ whole genome shotgun (WGS) entry which is preliminary data.</text>
</comment>
<organism evidence="1 2">
    <name type="scientific">Alectoria fallacina</name>
    <dbReference type="NCBI Taxonomy" id="1903189"/>
    <lineage>
        <taxon>Eukaryota</taxon>
        <taxon>Fungi</taxon>
        <taxon>Dikarya</taxon>
        <taxon>Ascomycota</taxon>
        <taxon>Pezizomycotina</taxon>
        <taxon>Lecanoromycetes</taxon>
        <taxon>OSLEUM clade</taxon>
        <taxon>Lecanoromycetidae</taxon>
        <taxon>Lecanorales</taxon>
        <taxon>Lecanorineae</taxon>
        <taxon>Parmeliaceae</taxon>
        <taxon>Alectoria</taxon>
    </lineage>
</organism>
<dbReference type="AlphaFoldDB" id="A0A8H3EYQ1"/>
<gene>
    <name evidence="1" type="ORF">ALECFALPRED_010464</name>
</gene>
<accession>A0A8H3EYQ1</accession>
<dbReference type="OrthoDB" id="5319171at2759"/>
<dbReference type="EMBL" id="CAJPDR010000087">
    <property type="protein sequence ID" value="CAF9916001.1"/>
    <property type="molecule type" value="Genomic_DNA"/>
</dbReference>
<name>A0A8H3EYQ1_9LECA</name>